<dbReference type="BioCyc" id="CORYNE:G18NG-10917-MONOMER"/>
<name>Q8NQT5_CORGL</name>
<dbReference type="EMBL" id="BA000036">
    <property type="protein sequence ID" value="BAB98732.1"/>
    <property type="molecule type" value="Genomic_DNA"/>
</dbReference>
<dbReference type="RefSeq" id="WP_011014295.1">
    <property type="nucleotide sequence ID" value="NC_003450.3"/>
</dbReference>
<accession>Q8NQT5</accession>
<proteinExistence type="predicted"/>
<organism evidence="1 2">
    <name type="scientific">Corynebacterium glutamicum (strain ATCC 13032 / DSM 20300 / JCM 1318 / BCRC 11384 / CCUG 27702 / LMG 3730 / NBRC 12168 / NCIMB 10025 / NRRL B-2784 / 534)</name>
    <dbReference type="NCBI Taxonomy" id="196627"/>
    <lineage>
        <taxon>Bacteria</taxon>
        <taxon>Bacillati</taxon>
        <taxon>Actinomycetota</taxon>
        <taxon>Actinomycetes</taxon>
        <taxon>Mycobacteriales</taxon>
        <taxon>Corynebacteriaceae</taxon>
        <taxon>Corynebacterium</taxon>
    </lineage>
</organism>
<accession>Q6M5M0</accession>
<dbReference type="eggNOG" id="COG1403">
    <property type="taxonomic scope" value="Bacteria"/>
</dbReference>
<keyword evidence="2" id="KW-1185">Reference proteome</keyword>
<protein>
    <recommendedName>
        <fullName evidence="3">DUF4258 domain-containing protein</fullName>
    </recommendedName>
</protein>
<dbReference type="KEGG" id="cgl:Cgl1339"/>
<reference evidence="2" key="1">
    <citation type="journal article" date="2003" name="Appl. Microbiol. Biotechnol.">
        <title>The Corynebacterium glutamicum genome: features and impacts on biotechnological processes.</title>
        <authorList>
            <person name="Ikeda M."/>
            <person name="Nakagawa S."/>
        </authorList>
    </citation>
    <scope>NUCLEOTIDE SEQUENCE [LARGE SCALE GENOMIC DNA]</scope>
    <source>
        <strain evidence="2">ATCC 13032 / DSM 20300 / BCRC 11384 / JCM 1318 / LMG 3730 / NCIMB 10025</strain>
    </source>
</reference>
<sequence length="288" mass="30512">MNKADEIFLCEGDIFAPLIAGLSSVNSAIRSAAVHHAFRSMDRAAATGTTYGASIVQSLCDIVVTHMYVESDSQVSIDSGVVSALTIDGKEVSLDLPNKELESLGLDEYSTSPSGASIAVTNEGGGAFRSLIHIPNLESNGEFEFSFSNDMTLSSLPDGGVTVRDNKGDILGTLDAPWAIDATGASVKTWYEIRQSTIVQHVAPTSSTQFPVVADPFWIPFLGIMGGHLTRHALTQMAKRKITKELVEHVIKTGRGSKGNGNTTVFNGNGIRVIVDNVSGNVITVTKG</sequence>
<gene>
    <name evidence="1" type="ordered locus">Cgl1339</name>
</gene>
<dbReference type="eggNOG" id="COG1357">
    <property type="taxonomic scope" value="Bacteria"/>
</dbReference>
<evidence type="ECO:0000313" key="2">
    <source>
        <dbReference type="Proteomes" id="UP000000582"/>
    </source>
</evidence>
<dbReference type="PATRIC" id="fig|196627.13.peg.1309"/>
<dbReference type="HOGENOM" id="CLU_084140_0_0_11"/>
<evidence type="ECO:0008006" key="3">
    <source>
        <dbReference type="Google" id="ProtNLM"/>
    </source>
</evidence>
<dbReference type="GeneID" id="1019315"/>
<dbReference type="OrthoDB" id="4412570at2"/>
<dbReference type="Proteomes" id="UP000000582">
    <property type="component" value="Chromosome"/>
</dbReference>
<dbReference type="AlphaFoldDB" id="Q8NQT5"/>
<dbReference type="KEGG" id="cgb:cg1511"/>
<evidence type="ECO:0000313" key="1">
    <source>
        <dbReference type="EMBL" id="BAB98732.1"/>
    </source>
</evidence>